<dbReference type="GO" id="GO:0016987">
    <property type="term" value="F:sigma factor activity"/>
    <property type="evidence" value="ECO:0007669"/>
    <property type="project" value="UniProtKB-KW"/>
</dbReference>
<dbReference type="SUPFAM" id="SSF88659">
    <property type="entry name" value="Sigma3 and sigma4 domains of RNA polymerase sigma factors"/>
    <property type="match status" value="1"/>
</dbReference>
<dbReference type="PROSITE" id="PS50949">
    <property type="entry name" value="HTH_GNTR"/>
    <property type="match status" value="1"/>
</dbReference>
<dbReference type="PATRIC" id="fig|146537.3.peg.5996"/>
<evidence type="ECO:0000256" key="5">
    <source>
        <dbReference type="SAM" id="MobiDB-lite"/>
    </source>
</evidence>
<dbReference type="InterPro" id="IPR000524">
    <property type="entry name" value="Tscrpt_reg_HTH_GntR"/>
</dbReference>
<reference evidence="7" key="1">
    <citation type="journal article" date="2015" name="Genome Announc.">
        <title>Draft Genome Sequence of Thiostrepton-Producing Streptomyces azureus ATCC 14921.</title>
        <authorList>
            <person name="Sakihara K."/>
            <person name="Maeda J."/>
            <person name="Tashiro K."/>
            <person name="Fujino Y."/>
            <person name="Kuhara S."/>
            <person name="Ohshima T."/>
            <person name="Ogata S."/>
            <person name="Doi K."/>
        </authorList>
    </citation>
    <scope>NUCLEOTIDE SEQUENCE [LARGE SCALE GENOMIC DNA]</scope>
    <source>
        <strain evidence="7">ATCC14921</strain>
    </source>
</reference>
<dbReference type="InterPro" id="IPR036390">
    <property type="entry name" value="WH_DNA-bd_sf"/>
</dbReference>
<dbReference type="InterPro" id="IPR013324">
    <property type="entry name" value="RNA_pol_sigma_r3/r4-like"/>
</dbReference>
<dbReference type="Gene3D" id="1.10.10.10">
    <property type="entry name" value="Winged helix-like DNA-binding domain superfamily/Winged helix DNA-binding domain"/>
    <property type="match status" value="2"/>
</dbReference>
<dbReference type="Proteomes" id="UP000053859">
    <property type="component" value="Unassembled WGS sequence"/>
</dbReference>
<dbReference type="AlphaFoldDB" id="A0A0K8PSE2"/>
<name>A0A0K8PSE2_STRAJ</name>
<proteinExistence type="predicted"/>
<sequence length="372" mass="40650">MSEQGTRQGNGPGGRRLRQGEDIPLTAEQSQRLGSLCDRYGSYLVFYAKRKLVSYGFNGTAAETLAEDIAQDTWIEVARTGAKDLLASEPLSENDTRAFLCVRVQNRLGKYFKRSSSYERPMDFDDPITAYVLAPMVEEQQEQPLAEPSEGLLRLLADLPGREREALLLRLDGCSKSVVASRLGCSLHTGDRLVETALLRVQMCHPEMAPEPVALESLPAWQRQALATLDDTRREALLRIGDLPRQVLLMHLAEGLDSKQIAARLGVDRWGIMGAYSAASSLKVSGQVTMQGTFREKGAAARALAATLRGEVTALKPGERVPGERDLTARFQCSAKTVRAAMKTLRAEGLVTMIRPYGLFRATATGDLAAAA</sequence>
<evidence type="ECO:0000256" key="1">
    <source>
        <dbReference type="ARBA" id="ARBA00023015"/>
    </source>
</evidence>
<dbReference type="Pfam" id="PF00392">
    <property type="entry name" value="GntR"/>
    <property type="match status" value="1"/>
</dbReference>
<dbReference type="PANTHER" id="PTHR43133:SF8">
    <property type="entry name" value="RNA POLYMERASE SIGMA FACTOR HI_1459-RELATED"/>
    <property type="match status" value="1"/>
</dbReference>
<dbReference type="PANTHER" id="PTHR43133">
    <property type="entry name" value="RNA POLYMERASE ECF-TYPE SIGMA FACTO"/>
    <property type="match status" value="1"/>
</dbReference>
<gene>
    <name evidence="7" type="ORF">SAZU_5694</name>
</gene>
<organism evidence="7 8">
    <name type="scientific">Streptomyces azureus</name>
    <dbReference type="NCBI Taxonomy" id="146537"/>
    <lineage>
        <taxon>Bacteria</taxon>
        <taxon>Bacillati</taxon>
        <taxon>Actinomycetota</taxon>
        <taxon>Actinomycetes</taxon>
        <taxon>Kitasatosporales</taxon>
        <taxon>Streptomycetaceae</taxon>
        <taxon>Streptomyces</taxon>
    </lineage>
</organism>
<keyword evidence="1" id="KW-0805">Transcription regulation</keyword>
<evidence type="ECO:0000313" key="8">
    <source>
        <dbReference type="Proteomes" id="UP000053859"/>
    </source>
</evidence>
<dbReference type="SUPFAM" id="SSF46785">
    <property type="entry name" value="Winged helix' DNA-binding domain"/>
    <property type="match status" value="1"/>
</dbReference>
<dbReference type="GO" id="GO:0003677">
    <property type="term" value="F:DNA binding"/>
    <property type="evidence" value="ECO:0007669"/>
    <property type="project" value="UniProtKB-KW"/>
</dbReference>
<evidence type="ECO:0000313" key="7">
    <source>
        <dbReference type="EMBL" id="GAP50835.1"/>
    </source>
</evidence>
<keyword evidence="2" id="KW-0731">Sigma factor</keyword>
<keyword evidence="8" id="KW-1185">Reference proteome</keyword>
<evidence type="ECO:0000256" key="2">
    <source>
        <dbReference type="ARBA" id="ARBA00023082"/>
    </source>
</evidence>
<keyword evidence="3" id="KW-0238">DNA-binding</keyword>
<keyword evidence="4" id="KW-0804">Transcription</keyword>
<protein>
    <submittedName>
        <fullName evidence="7">RlrA</fullName>
    </submittedName>
</protein>
<dbReference type="InterPro" id="IPR036388">
    <property type="entry name" value="WH-like_DNA-bd_sf"/>
</dbReference>
<evidence type="ECO:0000256" key="3">
    <source>
        <dbReference type="ARBA" id="ARBA00023125"/>
    </source>
</evidence>
<accession>A0A0K8PSE2</accession>
<feature type="domain" description="HTH gntR-type" evidence="6">
    <location>
        <begin position="293"/>
        <end position="364"/>
    </location>
</feature>
<evidence type="ECO:0000259" key="6">
    <source>
        <dbReference type="PROSITE" id="PS50949"/>
    </source>
</evidence>
<dbReference type="EMBL" id="DF968354">
    <property type="protein sequence ID" value="GAP50835.1"/>
    <property type="molecule type" value="Genomic_DNA"/>
</dbReference>
<feature type="region of interest" description="Disordered" evidence="5">
    <location>
        <begin position="1"/>
        <end position="23"/>
    </location>
</feature>
<evidence type="ECO:0000256" key="4">
    <source>
        <dbReference type="ARBA" id="ARBA00023163"/>
    </source>
</evidence>
<dbReference type="InterPro" id="IPR039425">
    <property type="entry name" value="RNA_pol_sigma-70-like"/>
</dbReference>